<comment type="catalytic activity">
    <reaction evidence="16 17">
        <text>di-trans,octa-cis-undecaprenyl diphosphate + H2O = di-trans,octa-cis-undecaprenyl phosphate + phosphate + H(+)</text>
        <dbReference type="Rhea" id="RHEA:28094"/>
        <dbReference type="ChEBI" id="CHEBI:15377"/>
        <dbReference type="ChEBI" id="CHEBI:15378"/>
        <dbReference type="ChEBI" id="CHEBI:43474"/>
        <dbReference type="ChEBI" id="CHEBI:58405"/>
        <dbReference type="ChEBI" id="CHEBI:60392"/>
        <dbReference type="EC" id="3.6.1.27"/>
    </reaction>
</comment>
<keyword evidence="8 17" id="KW-0133">Cell shape</keyword>
<keyword evidence="5 17" id="KW-1003">Cell membrane</keyword>
<evidence type="ECO:0000256" key="5">
    <source>
        <dbReference type="ARBA" id="ARBA00022475"/>
    </source>
</evidence>
<name>A0A377FRF8_9BACL</name>
<feature type="transmembrane region" description="Helical" evidence="17">
    <location>
        <begin position="41"/>
        <end position="60"/>
    </location>
</feature>
<keyword evidence="10 17" id="KW-1133">Transmembrane helix</keyword>
<dbReference type="HAMAP" id="MF_01006">
    <property type="entry name" value="Undec_diphosphatase"/>
    <property type="match status" value="1"/>
</dbReference>
<evidence type="ECO:0000256" key="9">
    <source>
        <dbReference type="ARBA" id="ARBA00022984"/>
    </source>
</evidence>
<dbReference type="PANTHER" id="PTHR30622">
    <property type="entry name" value="UNDECAPRENYL-DIPHOSPHATASE"/>
    <property type="match status" value="1"/>
</dbReference>
<keyword evidence="13 17" id="KW-0961">Cell wall biogenesis/degradation</keyword>
<evidence type="ECO:0000256" key="17">
    <source>
        <dbReference type="HAMAP-Rule" id="MF_01006"/>
    </source>
</evidence>
<keyword evidence="12 17" id="KW-0046">Antibiotic resistance</keyword>
<dbReference type="AlphaFoldDB" id="A0A377FRF8"/>
<comment type="miscellaneous">
    <text evidence="17">Bacitracin is thought to be involved in the inhibition of peptidoglycan synthesis by sequestering undecaprenyl diphosphate, thereby reducing the pool of lipid carrier available.</text>
</comment>
<dbReference type="EMBL" id="UGGP01000001">
    <property type="protein sequence ID" value="STO07410.1"/>
    <property type="molecule type" value="Genomic_DNA"/>
</dbReference>
<dbReference type="GO" id="GO:0050380">
    <property type="term" value="F:undecaprenyl-diphosphatase activity"/>
    <property type="evidence" value="ECO:0007669"/>
    <property type="project" value="UniProtKB-UniRule"/>
</dbReference>
<evidence type="ECO:0000256" key="8">
    <source>
        <dbReference type="ARBA" id="ARBA00022960"/>
    </source>
</evidence>
<dbReference type="GO" id="GO:0071555">
    <property type="term" value="P:cell wall organization"/>
    <property type="evidence" value="ECO:0007669"/>
    <property type="project" value="UniProtKB-KW"/>
</dbReference>
<dbReference type="GO" id="GO:0046677">
    <property type="term" value="P:response to antibiotic"/>
    <property type="evidence" value="ECO:0007669"/>
    <property type="project" value="UniProtKB-UniRule"/>
</dbReference>
<dbReference type="Proteomes" id="UP000254060">
    <property type="component" value="Unassembled WGS sequence"/>
</dbReference>
<dbReference type="Pfam" id="PF02673">
    <property type="entry name" value="BacA"/>
    <property type="match status" value="1"/>
</dbReference>
<feature type="transmembrane region" description="Helical" evidence="17">
    <location>
        <begin position="90"/>
        <end position="109"/>
    </location>
</feature>
<dbReference type="GO" id="GO:0008360">
    <property type="term" value="P:regulation of cell shape"/>
    <property type="evidence" value="ECO:0007669"/>
    <property type="project" value="UniProtKB-KW"/>
</dbReference>
<evidence type="ECO:0000256" key="1">
    <source>
        <dbReference type="ARBA" id="ARBA00004651"/>
    </source>
</evidence>
<evidence type="ECO:0000256" key="7">
    <source>
        <dbReference type="ARBA" id="ARBA00022801"/>
    </source>
</evidence>
<evidence type="ECO:0000256" key="12">
    <source>
        <dbReference type="ARBA" id="ARBA00023251"/>
    </source>
</evidence>
<evidence type="ECO:0000256" key="11">
    <source>
        <dbReference type="ARBA" id="ARBA00023136"/>
    </source>
</evidence>
<evidence type="ECO:0000313" key="19">
    <source>
        <dbReference type="Proteomes" id="UP000254060"/>
    </source>
</evidence>
<dbReference type="PANTHER" id="PTHR30622:SF2">
    <property type="entry name" value="UNDECAPRENYL-DIPHOSPHATASE"/>
    <property type="match status" value="1"/>
</dbReference>
<dbReference type="GO" id="GO:0009252">
    <property type="term" value="P:peptidoglycan biosynthetic process"/>
    <property type="evidence" value="ECO:0007669"/>
    <property type="project" value="UniProtKB-KW"/>
</dbReference>
<reference evidence="18 19" key="1">
    <citation type="submission" date="2018-06" db="EMBL/GenBank/DDBJ databases">
        <authorList>
            <consortium name="Pathogen Informatics"/>
            <person name="Doyle S."/>
        </authorList>
    </citation>
    <scope>NUCLEOTIDE SEQUENCE [LARGE SCALE GENOMIC DNA]</scope>
    <source>
        <strain evidence="18 19">NCTC13163</strain>
    </source>
</reference>
<dbReference type="GO" id="GO:0005886">
    <property type="term" value="C:plasma membrane"/>
    <property type="evidence" value="ECO:0007669"/>
    <property type="project" value="UniProtKB-SubCell"/>
</dbReference>
<evidence type="ECO:0000256" key="2">
    <source>
        <dbReference type="ARBA" id="ARBA00010621"/>
    </source>
</evidence>
<dbReference type="STRING" id="1397694.GCA_000702585_01271"/>
<evidence type="ECO:0000256" key="10">
    <source>
        <dbReference type="ARBA" id="ARBA00022989"/>
    </source>
</evidence>
<evidence type="ECO:0000256" key="4">
    <source>
        <dbReference type="ARBA" id="ARBA00021581"/>
    </source>
</evidence>
<comment type="similarity">
    <text evidence="2 17">Belongs to the UppP family.</text>
</comment>
<evidence type="ECO:0000313" key="18">
    <source>
        <dbReference type="EMBL" id="STO07410.1"/>
    </source>
</evidence>
<feature type="transmembrane region" description="Helical" evidence="17">
    <location>
        <begin position="188"/>
        <end position="208"/>
    </location>
</feature>
<dbReference type="EC" id="3.6.1.27" evidence="3 17"/>
<gene>
    <name evidence="18" type="primary">uppP_1</name>
    <name evidence="17" type="synonym">uppP</name>
    <name evidence="18" type="ORF">NCTC13163_00756</name>
</gene>
<evidence type="ECO:0000256" key="14">
    <source>
        <dbReference type="ARBA" id="ARBA00032707"/>
    </source>
</evidence>
<dbReference type="InterPro" id="IPR003824">
    <property type="entry name" value="UppP"/>
</dbReference>
<organism evidence="18 19">
    <name type="scientific">Exiguobacterium aurantiacum</name>
    <dbReference type="NCBI Taxonomy" id="33987"/>
    <lineage>
        <taxon>Bacteria</taxon>
        <taxon>Bacillati</taxon>
        <taxon>Bacillota</taxon>
        <taxon>Bacilli</taxon>
        <taxon>Bacillales</taxon>
        <taxon>Bacillales Family XII. Incertae Sedis</taxon>
        <taxon>Exiguobacterium</taxon>
    </lineage>
</organism>
<keyword evidence="11 17" id="KW-0472">Membrane</keyword>
<dbReference type="OrthoDB" id="9808289at2"/>
<proteinExistence type="inferred from homology"/>
<comment type="subcellular location">
    <subcellularLocation>
        <location evidence="1 17">Cell membrane</location>
        <topology evidence="1 17">Multi-pass membrane protein</topology>
    </subcellularLocation>
</comment>
<protein>
    <recommendedName>
        <fullName evidence="4 17">Undecaprenyl-diphosphatase</fullName>
        <ecNumber evidence="3 17">3.6.1.27</ecNumber>
    </recommendedName>
    <alternativeName>
        <fullName evidence="15 17">Bacitracin resistance protein</fullName>
    </alternativeName>
    <alternativeName>
        <fullName evidence="14 17">Undecaprenyl pyrophosphate phosphatase</fullName>
    </alternativeName>
</protein>
<feature type="transmembrane region" description="Helical" evidence="17">
    <location>
        <begin position="148"/>
        <end position="168"/>
    </location>
</feature>
<sequence length="270" mass="29534">MTIWLFYLLLGMIQGFTEPIPISSSGHLVIFQELLNIQLPGLSFEIFVNFASLLAVLTVYRKDVVRLVVSLWTFLFKKDRSDDTMVDVKFIGLLLVATLPAGVIGVVFGDWIGEALSGVATVGYTLIITGLALWFIRNMRGSKGDGGITLRDAILIGLAQAAALIPGISRSGATIVMALLLGIKQETALRFSFFMFIPVSLGTIVLDGPVLFTDPATRELFGPLILAFIASYVLTAVSLKWFQHIMAKGELKYFSFYCWAVGILVVLFLA</sequence>
<keyword evidence="7 17" id="KW-0378">Hydrolase</keyword>
<feature type="transmembrane region" description="Helical" evidence="17">
    <location>
        <begin position="115"/>
        <end position="136"/>
    </location>
</feature>
<evidence type="ECO:0000256" key="13">
    <source>
        <dbReference type="ARBA" id="ARBA00023316"/>
    </source>
</evidence>
<keyword evidence="9 17" id="KW-0573">Peptidoglycan synthesis</keyword>
<evidence type="ECO:0000256" key="3">
    <source>
        <dbReference type="ARBA" id="ARBA00012374"/>
    </source>
</evidence>
<evidence type="ECO:0000256" key="6">
    <source>
        <dbReference type="ARBA" id="ARBA00022692"/>
    </source>
</evidence>
<accession>A0A377FRF8</accession>
<evidence type="ECO:0000256" key="15">
    <source>
        <dbReference type="ARBA" id="ARBA00032932"/>
    </source>
</evidence>
<feature type="transmembrane region" description="Helical" evidence="17">
    <location>
        <begin position="251"/>
        <end position="269"/>
    </location>
</feature>
<comment type="function">
    <text evidence="17">Catalyzes the dephosphorylation of undecaprenyl diphosphate (UPP). Confers resistance to bacitracin.</text>
</comment>
<evidence type="ECO:0000256" key="16">
    <source>
        <dbReference type="ARBA" id="ARBA00047594"/>
    </source>
</evidence>
<keyword evidence="6 17" id="KW-0812">Transmembrane</keyword>
<feature type="transmembrane region" description="Helical" evidence="17">
    <location>
        <begin position="220"/>
        <end position="239"/>
    </location>
</feature>
<dbReference type="RefSeq" id="WP_029334501.1">
    <property type="nucleotide sequence ID" value="NZ_UGGP01000001.1"/>
</dbReference>